<keyword evidence="10" id="KW-1185">Reference proteome</keyword>
<dbReference type="eggNOG" id="COG1225">
    <property type="taxonomic scope" value="Bacteria"/>
</dbReference>
<dbReference type="GO" id="GO:0005737">
    <property type="term" value="C:cytoplasm"/>
    <property type="evidence" value="ECO:0007669"/>
    <property type="project" value="TreeGrafter"/>
</dbReference>
<dbReference type="PANTHER" id="PTHR42801:SF4">
    <property type="entry name" value="AHPC_TSA FAMILY PROTEIN"/>
    <property type="match status" value="1"/>
</dbReference>
<dbReference type="FunCoup" id="Q2LV64">
    <property type="interactions" value="486"/>
</dbReference>
<dbReference type="CDD" id="cd03017">
    <property type="entry name" value="PRX_BCP"/>
    <property type="match status" value="1"/>
</dbReference>
<evidence type="ECO:0000313" key="9">
    <source>
        <dbReference type="EMBL" id="ABC77971.1"/>
    </source>
</evidence>
<keyword evidence="5" id="KW-1015">Disulfide bond</keyword>
<evidence type="ECO:0000256" key="3">
    <source>
        <dbReference type="ARBA" id="ARBA00022862"/>
    </source>
</evidence>
<dbReference type="GO" id="GO:0034599">
    <property type="term" value="P:cellular response to oxidative stress"/>
    <property type="evidence" value="ECO:0007669"/>
    <property type="project" value="TreeGrafter"/>
</dbReference>
<evidence type="ECO:0000256" key="7">
    <source>
        <dbReference type="ARBA" id="ARBA00042639"/>
    </source>
</evidence>
<dbReference type="EMBL" id="CP000252">
    <property type="protein sequence ID" value="ABC77971.1"/>
    <property type="molecule type" value="Genomic_DNA"/>
</dbReference>
<dbReference type="PANTHER" id="PTHR42801">
    <property type="entry name" value="THIOREDOXIN-DEPENDENT PEROXIDE REDUCTASE"/>
    <property type="match status" value="1"/>
</dbReference>
<dbReference type="GO" id="GO:0045454">
    <property type="term" value="P:cell redox homeostasis"/>
    <property type="evidence" value="ECO:0007669"/>
    <property type="project" value="TreeGrafter"/>
</dbReference>
<keyword evidence="6" id="KW-0676">Redox-active center</keyword>
<dbReference type="SUPFAM" id="SSF52833">
    <property type="entry name" value="Thioredoxin-like"/>
    <property type="match status" value="1"/>
</dbReference>
<dbReference type="Gene3D" id="3.40.30.10">
    <property type="entry name" value="Glutaredoxin"/>
    <property type="match status" value="1"/>
</dbReference>
<evidence type="ECO:0000256" key="5">
    <source>
        <dbReference type="ARBA" id="ARBA00023157"/>
    </source>
</evidence>
<dbReference type="KEGG" id="sat:SYN_03096"/>
<keyword evidence="4 9" id="KW-0560">Oxidoreductase</keyword>
<dbReference type="Pfam" id="PF00578">
    <property type="entry name" value="AhpC-TSA"/>
    <property type="match status" value="1"/>
</dbReference>
<proteinExistence type="predicted"/>
<dbReference type="InParanoid" id="Q2LV64"/>
<feature type="domain" description="Alkyl hydroperoxide reductase subunit C/ Thiol specific antioxidant" evidence="8">
    <location>
        <begin position="1"/>
        <end position="81"/>
    </location>
</feature>
<evidence type="ECO:0000259" key="8">
    <source>
        <dbReference type="Pfam" id="PF00578"/>
    </source>
</evidence>
<dbReference type="InterPro" id="IPR000866">
    <property type="entry name" value="AhpC/TSA"/>
</dbReference>
<name>Q2LV64_SYNAS</name>
<dbReference type="Proteomes" id="UP000001933">
    <property type="component" value="Chromosome"/>
</dbReference>
<reference evidence="9 10" key="1">
    <citation type="journal article" date="2007" name="Proc. Natl. Acad. Sci. U.S.A.">
        <title>The genome of Syntrophus aciditrophicus: life at the thermodynamic limit of microbial growth.</title>
        <authorList>
            <person name="McInerney M.J."/>
            <person name="Rohlin L."/>
            <person name="Mouttaki H."/>
            <person name="Kim U."/>
            <person name="Krupp R.S."/>
            <person name="Rios-Hernandez L."/>
            <person name="Sieber J."/>
            <person name="Struchtemeyer C.G."/>
            <person name="Bhattacharyya A."/>
            <person name="Campbell J.W."/>
            <person name="Gunsalus R.P."/>
        </authorList>
    </citation>
    <scope>NUCLEOTIDE SEQUENCE [LARGE SCALE GENOMIC DNA]</scope>
    <source>
        <strain evidence="9 10">SB</strain>
    </source>
</reference>
<dbReference type="GO" id="GO:0008379">
    <property type="term" value="F:thioredoxin peroxidase activity"/>
    <property type="evidence" value="ECO:0007669"/>
    <property type="project" value="TreeGrafter"/>
</dbReference>
<evidence type="ECO:0000256" key="6">
    <source>
        <dbReference type="ARBA" id="ARBA00023284"/>
    </source>
</evidence>
<gene>
    <name evidence="9" type="ORF">SYN_03096</name>
</gene>
<accession>Q2LV64</accession>
<comment type="function">
    <text evidence="1">Thiol-specific peroxidase that catalyzes the reduction of hydrogen peroxide and organic hydroperoxides to water and alcohols, respectively. Plays a role in cell protection against oxidative stress by detoxifying peroxides and as sensor of hydrogen peroxide-mediated signaling events.</text>
</comment>
<protein>
    <recommendedName>
        <fullName evidence="7">Thioredoxin-dependent peroxiredoxin Bcp</fullName>
    </recommendedName>
</protein>
<evidence type="ECO:0000313" key="10">
    <source>
        <dbReference type="Proteomes" id="UP000001933"/>
    </source>
</evidence>
<keyword evidence="3" id="KW-0049">Antioxidant</keyword>
<evidence type="ECO:0000256" key="4">
    <source>
        <dbReference type="ARBA" id="ARBA00023002"/>
    </source>
</evidence>
<evidence type="ECO:0000256" key="1">
    <source>
        <dbReference type="ARBA" id="ARBA00003330"/>
    </source>
</evidence>
<dbReference type="STRING" id="56780.SYN_03096"/>
<sequence length="103" mass="11250">MRDALAKLNGAGVEALGISPDSKAAQKKFSDKLHLKFSLLSDHDHAVAEAYGVWGEKTLYGKKYFGIIRSAFIIDEEGRIMAAWYKVSPADTVPKALGVLEII</sequence>
<keyword evidence="2 9" id="KW-0575">Peroxidase</keyword>
<organism evidence="9 10">
    <name type="scientific">Syntrophus aciditrophicus (strain SB)</name>
    <dbReference type="NCBI Taxonomy" id="56780"/>
    <lineage>
        <taxon>Bacteria</taxon>
        <taxon>Pseudomonadati</taxon>
        <taxon>Thermodesulfobacteriota</taxon>
        <taxon>Syntrophia</taxon>
        <taxon>Syntrophales</taxon>
        <taxon>Syntrophaceae</taxon>
        <taxon>Syntrophus</taxon>
    </lineage>
</organism>
<dbReference type="AlphaFoldDB" id="Q2LV64"/>
<dbReference type="InterPro" id="IPR050924">
    <property type="entry name" value="Peroxiredoxin_BCP/PrxQ"/>
</dbReference>
<dbReference type="HOGENOM" id="CLU_042529_14_1_7"/>
<evidence type="ECO:0000256" key="2">
    <source>
        <dbReference type="ARBA" id="ARBA00022559"/>
    </source>
</evidence>
<dbReference type="InterPro" id="IPR036249">
    <property type="entry name" value="Thioredoxin-like_sf"/>
</dbReference>